<dbReference type="EMBL" id="SUMB01000008">
    <property type="protein sequence ID" value="TJZ50217.1"/>
    <property type="molecule type" value="Genomic_DNA"/>
</dbReference>
<protein>
    <recommendedName>
        <fullName evidence="3">Tetratricopeptide repeat protein</fullName>
    </recommendedName>
</protein>
<dbReference type="Proteomes" id="UP000308697">
    <property type="component" value="Unassembled WGS sequence"/>
</dbReference>
<evidence type="ECO:0000313" key="1">
    <source>
        <dbReference type="EMBL" id="TJZ50217.1"/>
    </source>
</evidence>
<dbReference type="RefSeq" id="WP_136742037.1">
    <property type="nucleotide sequence ID" value="NZ_SUMB01000008.1"/>
</dbReference>
<sequence>MDPELPVVRLCVEGMQAEAAGRPEAARGLFQRAWDIAADDYEACIAAHYLARHQSTPEDTLRWNQECLDRADAVGDERVRSFYPSLYVNMGQAYRALGQPALAYGFFERAAECAGEAPAGQYGDWNRFAIAEGLRDTASAAADSEEAGEAGARRTVEEDIDRGVRELLARWCARADLKALGLTLPAYLGYLGTDEDRLRLRTALHSVHAAGWLPKDEQQGLGEAIAALAQR</sequence>
<comment type="caution">
    <text evidence="1">The sequence shown here is derived from an EMBL/GenBank/DDBJ whole genome shotgun (WGS) entry which is preliminary data.</text>
</comment>
<accession>A0A4U0N8M7</accession>
<gene>
    <name evidence="1" type="ORF">FCH28_23205</name>
</gene>
<proteinExistence type="predicted"/>
<dbReference type="AlphaFoldDB" id="A0A4U0N8M7"/>
<name>A0A4U0N8M7_9ACTN</name>
<dbReference type="OrthoDB" id="8450665at2"/>
<evidence type="ECO:0000313" key="2">
    <source>
        <dbReference type="Proteomes" id="UP000308697"/>
    </source>
</evidence>
<dbReference type="Gene3D" id="1.25.40.10">
    <property type="entry name" value="Tetratricopeptide repeat domain"/>
    <property type="match status" value="1"/>
</dbReference>
<keyword evidence="2" id="KW-1185">Reference proteome</keyword>
<dbReference type="SUPFAM" id="SSF48452">
    <property type="entry name" value="TPR-like"/>
    <property type="match status" value="1"/>
</dbReference>
<reference evidence="1 2" key="1">
    <citation type="submission" date="2019-04" db="EMBL/GenBank/DDBJ databases">
        <title>Streptomyces piniterrae sp. nov., a heliquinomycin-producing actinomycete isolated from rhizosphere soil of Pinus yunnanensis.</title>
        <authorList>
            <person name="Zhuang X."/>
            <person name="Zhao J."/>
        </authorList>
    </citation>
    <scope>NUCLEOTIDE SEQUENCE [LARGE SCALE GENOMIC DNA]</scope>
    <source>
        <strain evidence="2">jys28</strain>
    </source>
</reference>
<organism evidence="1 2">
    <name type="scientific">Streptomyces piniterrae</name>
    <dbReference type="NCBI Taxonomy" id="2571125"/>
    <lineage>
        <taxon>Bacteria</taxon>
        <taxon>Bacillati</taxon>
        <taxon>Actinomycetota</taxon>
        <taxon>Actinomycetes</taxon>
        <taxon>Kitasatosporales</taxon>
        <taxon>Streptomycetaceae</taxon>
        <taxon>Streptomyces</taxon>
    </lineage>
</organism>
<dbReference type="InterPro" id="IPR011990">
    <property type="entry name" value="TPR-like_helical_dom_sf"/>
</dbReference>
<evidence type="ECO:0008006" key="3">
    <source>
        <dbReference type="Google" id="ProtNLM"/>
    </source>
</evidence>